<dbReference type="Pfam" id="PF25860">
    <property type="entry name" value="CPPA"/>
    <property type="match status" value="1"/>
</dbReference>
<accession>A0A248VCW0</accession>
<dbReference type="AlphaFoldDB" id="A0A248VCW0"/>
<gene>
    <name evidence="1" type="ORF">CJU94_00735</name>
</gene>
<organism evidence="1 2">
    <name type="scientific">Paraburkholderia aromaticivorans</name>
    <dbReference type="NCBI Taxonomy" id="2026199"/>
    <lineage>
        <taxon>Bacteria</taxon>
        <taxon>Pseudomonadati</taxon>
        <taxon>Pseudomonadota</taxon>
        <taxon>Betaproteobacteria</taxon>
        <taxon>Burkholderiales</taxon>
        <taxon>Burkholderiaceae</taxon>
        <taxon>Paraburkholderia</taxon>
    </lineage>
</organism>
<evidence type="ECO:0000313" key="2">
    <source>
        <dbReference type="Proteomes" id="UP000215158"/>
    </source>
</evidence>
<dbReference type="KEGG" id="parb:CJU94_00735"/>
<keyword evidence="2" id="KW-1185">Reference proteome</keyword>
<dbReference type="RefSeq" id="WP_095417133.1">
    <property type="nucleotide sequence ID" value="NZ_CP022989.1"/>
</dbReference>
<reference evidence="1 2" key="1">
    <citation type="submission" date="2017-08" db="EMBL/GenBank/DDBJ databases">
        <title>Identification and genetic characteristics of simultaneous BTEX- and naphthalene-degrading Paraburkholderia sp. BN5 isolated from petroleum-contaminated soil.</title>
        <authorList>
            <person name="Lee Y."/>
            <person name="Jeon C.O."/>
        </authorList>
    </citation>
    <scope>NUCLEOTIDE SEQUENCE [LARGE SCALE GENOMIC DNA]</scope>
    <source>
        <strain evidence="1 2">BN5</strain>
    </source>
</reference>
<name>A0A248VCW0_9BURK</name>
<proteinExistence type="predicted"/>
<protein>
    <recommendedName>
        <fullName evidence="3">Cryptic plasmid protein A</fullName>
    </recommendedName>
</protein>
<dbReference type="OrthoDB" id="8965940at2"/>
<evidence type="ECO:0000313" key="1">
    <source>
        <dbReference type="EMBL" id="ASV96826.1"/>
    </source>
</evidence>
<dbReference type="EMBL" id="CP022989">
    <property type="protein sequence ID" value="ASV96826.1"/>
    <property type="molecule type" value="Genomic_DNA"/>
</dbReference>
<dbReference type="Proteomes" id="UP000215158">
    <property type="component" value="Chromosome 1"/>
</dbReference>
<dbReference type="InterPro" id="IPR058891">
    <property type="entry name" value="CPPA"/>
</dbReference>
<sequence length="98" mass="10984">MEATIPDSLDVIVANERDRRSLAYLVDTCRLQRVAKARQALPGRTRPYVSNIARMLGVTLPEAVVITPRAEGRRHLSEIKKFLTARAIAAPAPHERRN</sequence>
<evidence type="ECO:0008006" key="3">
    <source>
        <dbReference type="Google" id="ProtNLM"/>
    </source>
</evidence>